<dbReference type="AlphaFoldDB" id="A0A2T1DYB5"/>
<sequence>MSALLFGSRAAFQQLCDRNRASKLFHAIAQFDINGENVMLAPVEGKAGYLAARLVQLVLLLLPVWKIQRLFLLVNQEYQVISLQSLEARYPAILKAQGRFDQARRVEQLEQNCQCFEAILDYLKTQGTLYKIDSGGVYLEAFYRHSSPRITAEQMVGRSLFQVLPPENWDAAQTILKAVQYCIASGKRLEITYPIWERHYQAVLIPIKDQSFCYAMVNRVNASNR</sequence>
<evidence type="ECO:0000313" key="1">
    <source>
        <dbReference type="EMBL" id="PSB25374.1"/>
    </source>
</evidence>
<accession>A0A2T1DYB5</accession>
<keyword evidence="2" id="KW-1185">Reference proteome</keyword>
<dbReference type="EMBL" id="PVWK01000126">
    <property type="protein sequence ID" value="PSB25374.1"/>
    <property type="molecule type" value="Genomic_DNA"/>
</dbReference>
<name>A0A2T1DYB5_9CYAN</name>
<proteinExistence type="predicted"/>
<protein>
    <submittedName>
        <fullName evidence="1">Uncharacterized protein</fullName>
    </submittedName>
</protein>
<reference evidence="1 2" key="2">
    <citation type="submission" date="2018-03" db="EMBL/GenBank/DDBJ databases">
        <title>The ancient ancestry and fast evolution of plastids.</title>
        <authorList>
            <person name="Moore K.R."/>
            <person name="Magnabosco C."/>
            <person name="Momper L."/>
            <person name="Gold D.A."/>
            <person name="Bosak T."/>
            <person name="Fournier G.P."/>
        </authorList>
    </citation>
    <scope>NUCLEOTIDE SEQUENCE [LARGE SCALE GENOMIC DNA]</scope>
    <source>
        <strain evidence="1 2">ULC18</strain>
    </source>
</reference>
<dbReference type="Proteomes" id="UP000239576">
    <property type="component" value="Unassembled WGS sequence"/>
</dbReference>
<comment type="caution">
    <text evidence="1">The sequence shown here is derived from an EMBL/GenBank/DDBJ whole genome shotgun (WGS) entry which is preliminary data.</text>
</comment>
<evidence type="ECO:0000313" key="2">
    <source>
        <dbReference type="Proteomes" id="UP000239576"/>
    </source>
</evidence>
<gene>
    <name evidence="1" type="ORF">C7B82_23890</name>
</gene>
<reference evidence="2" key="1">
    <citation type="submission" date="2018-02" db="EMBL/GenBank/DDBJ databases">
        <authorList>
            <person name="Moore K."/>
            <person name="Momper L."/>
        </authorList>
    </citation>
    <scope>NUCLEOTIDE SEQUENCE [LARGE SCALE GENOMIC DNA]</scope>
    <source>
        <strain evidence="2">ULC18</strain>
    </source>
</reference>
<dbReference type="RefSeq" id="WP_106259194.1">
    <property type="nucleotide sequence ID" value="NZ_CAWNSW010000164.1"/>
</dbReference>
<organism evidence="1 2">
    <name type="scientific">Stenomitos frigidus ULC18</name>
    <dbReference type="NCBI Taxonomy" id="2107698"/>
    <lineage>
        <taxon>Bacteria</taxon>
        <taxon>Bacillati</taxon>
        <taxon>Cyanobacteriota</taxon>
        <taxon>Cyanophyceae</taxon>
        <taxon>Leptolyngbyales</taxon>
        <taxon>Leptolyngbyaceae</taxon>
        <taxon>Stenomitos</taxon>
    </lineage>
</organism>
<dbReference type="Gene3D" id="3.30.450.20">
    <property type="entry name" value="PAS domain"/>
    <property type="match status" value="1"/>
</dbReference>